<reference evidence="1 2" key="1">
    <citation type="submission" date="2018-12" db="EMBL/GenBank/DDBJ databases">
        <authorList>
            <person name="Sun L."/>
            <person name="Chen Z."/>
        </authorList>
    </citation>
    <scope>NUCLEOTIDE SEQUENCE [LARGE SCALE GENOMIC DNA]</scope>
    <source>
        <strain evidence="1 2">DSM 15890</strain>
    </source>
</reference>
<dbReference type="RefSeq" id="WP_127190169.1">
    <property type="nucleotide sequence ID" value="NZ_RZNY01000001.1"/>
</dbReference>
<dbReference type="EMBL" id="RZNY01000001">
    <property type="protein sequence ID" value="RUT48575.1"/>
    <property type="molecule type" value="Genomic_DNA"/>
</dbReference>
<dbReference type="InterPro" id="IPR009229">
    <property type="entry name" value="AgrD"/>
</dbReference>
<dbReference type="Proteomes" id="UP000279446">
    <property type="component" value="Unassembled WGS sequence"/>
</dbReference>
<dbReference type="NCBIfam" id="TIGR04223">
    <property type="entry name" value="quorum_AgrD"/>
    <property type="match status" value="1"/>
</dbReference>
<dbReference type="AlphaFoldDB" id="A0A3S1BSM3"/>
<comment type="caution">
    <text evidence="1">The sequence shown here is derived from an EMBL/GenBank/DDBJ whole genome shotgun (WGS) entry which is preliminary data.</text>
</comment>
<dbReference type="OrthoDB" id="2664647at2"/>
<accession>A0A3S1BSM3</accession>
<evidence type="ECO:0000313" key="2">
    <source>
        <dbReference type="Proteomes" id="UP000279446"/>
    </source>
</evidence>
<gene>
    <name evidence="1" type="ORF">EJP82_01130</name>
</gene>
<sequence>MKMMAFAMASVLTKFAEISVQPASFWYIYNGETPEELLK</sequence>
<keyword evidence="2" id="KW-1185">Reference proteome</keyword>
<protein>
    <submittedName>
        <fullName evidence="1">Cyclic lactone autoinducer peptide</fullName>
    </submittedName>
</protein>
<name>A0A3S1BSM3_9BACL</name>
<organism evidence="1 2">
    <name type="scientific">Paenibacillus anaericanus</name>
    <dbReference type="NCBI Taxonomy" id="170367"/>
    <lineage>
        <taxon>Bacteria</taxon>
        <taxon>Bacillati</taxon>
        <taxon>Bacillota</taxon>
        <taxon>Bacilli</taxon>
        <taxon>Bacillales</taxon>
        <taxon>Paenibacillaceae</taxon>
        <taxon>Paenibacillus</taxon>
    </lineage>
</organism>
<evidence type="ECO:0000313" key="1">
    <source>
        <dbReference type="EMBL" id="RUT48575.1"/>
    </source>
</evidence>
<proteinExistence type="predicted"/>